<keyword evidence="3" id="KW-1185">Reference proteome</keyword>
<dbReference type="AlphaFoldDB" id="Q2HCR3"/>
<name>Q2HCR3_CHAGB</name>
<dbReference type="InterPro" id="IPR010730">
    <property type="entry name" value="HET"/>
</dbReference>
<dbReference type="OMA" id="CLENCAT"/>
<sequence length="450" mass="51423">MICDRCRDALQGVASIDESWAVGLKHRPEEDVSDERVRMSYGIKHHPTYESFREALAQRCSVCIALWEGLEPEEQGIFENTTRTDPSQHPVTLTRHTRSPETLDLAKRWVTSCVRHHGKCRAGSGDGTWYPTRLLDLSRVTNTAEPWAGQRLVEGVSLGSLPQLMQDVIFVSLELGIHYIWIDLLCIFQDEDDITDWQQESALMNKVYSNTFCNISAGDANGCLESLFNTRDADSFLPQVIELQVGRGDHKTQLFRVYDLDYWRRSISGALVNKRGWVLQERFLSARVLQFDKRQVLWECLENCATETCPEQIPRHLLGRDHRIFKNMVNPTIQVEVRHLWTCLVQEYTACDLTVPSDKLVAVSGIAKHIAALLQDSHFYGKTSRPAEYRAPSWSWASIDGPVAPGPQLLKHPLIKVEEVHLEYLTDDVYGAVTWGWIRLRGALRQRQGR</sequence>
<evidence type="ECO:0000313" key="2">
    <source>
        <dbReference type="EMBL" id="EAQ93756.1"/>
    </source>
</evidence>
<protein>
    <recommendedName>
        <fullName evidence="1">Heterokaryon incompatibility domain-containing protein</fullName>
    </recommendedName>
</protein>
<dbReference type="OrthoDB" id="4583699at2759"/>
<dbReference type="InParanoid" id="Q2HCR3"/>
<proteinExistence type="predicted"/>
<evidence type="ECO:0000259" key="1">
    <source>
        <dbReference type="Pfam" id="PF06985"/>
    </source>
</evidence>
<dbReference type="PANTHER" id="PTHR33112:SF11">
    <property type="entry name" value="HETEROKARYON INCOMPATIBILITY DOMAIN-CONTAINING PROTEIN"/>
    <property type="match status" value="1"/>
</dbReference>
<dbReference type="eggNOG" id="ENOG502S8TM">
    <property type="taxonomic scope" value="Eukaryota"/>
</dbReference>
<dbReference type="VEuPathDB" id="FungiDB:CHGG_01991"/>
<dbReference type="RefSeq" id="XP_001221212.1">
    <property type="nucleotide sequence ID" value="XM_001221211.1"/>
</dbReference>
<dbReference type="Pfam" id="PF06985">
    <property type="entry name" value="HET"/>
    <property type="match status" value="1"/>
</dbReference>
<dbReference type="EMBL" id="CH408029">
    <property type="protein sequence ID" value="EAQ93756.1"/>
    <property type="molecule type" value="Genomic_DNA"/>
</dbReference>
<dbReference type="PANTHER" id="PTHR33112">
    <property type="entry name" value="DOMAIN PROTEIN, PUTATIVE-RELATED"/>
    <property type="match status" value="1"/>
</dbReference>
<reference evidence="3" key="1">
    <citation type="journal article" date="2015" name="Genome Announc.">
        <title>Draft genome sequence of the cellulolytic fungus Chaetomium globosum.</title>
        <authorList>
            <person name="Cuomo C.A."/>
            <person name="Untereiner W.A."/>
            <person name="Ma L.-J."/>
            <person name="Grabherr M."/>
            <person name="Birren B.W."/>
        </authorList>
    </citation>
    <scope>NUCLEOTIDE SEQUENCE [LARGE SCALE GENOMIC DNA]</scope>
    <source>
        <strain evidence="3">ATCC 6205 / CBS 148.51 / DSM 1962 / NBRC 6347 / NRRL 1970</strain>
    </source>
</reference>
<dbReference type="Proteomes" id="UP000001056">
    <property type="component" value="Unassembled WGS sequence"/>
</dbReference>
<dbReference type="HOGENOM" id="CLU_002639_3_0_1"/>
<evidence type="ECO:0000313" key="3">
    <source>
        <dbReference type="Proteomes" id="UP000001056"/>
    </source>
</evidence>
<dbReference type="STRING" id="306901.Q2HCR3"/>
<organism evidence="2 3">
    <name type="scientific">Chaetomium globosum (strain ATCC 6205 / CBS 148.51 / DSM 1962 / NBRC 6347 / NRRL 1970)</name>
    <name type="common">Soil fungus</name>
    <dbReference type="NCBI Taxonomy" id="306901"/>
    <lineage>
        <taxon>Eukaryota</taxon>
        <taxon>Fungi</taxon>
        <taxon>Dikarya</taxon>
        <taxon>Ascomycota</taxon>
        <taxon>Pezizomycotina</taxon>
        <taxon>Sordariomycetes</taxon>
        <taxon>Sordariomycetidae</taxon>
        <taxon>Sordariales</taxon>
        <taxon>Chaetomiaceae</taxon>
        <taxon>Chaetomium</taxon>
    </lineage>
</organism>
<feature type="domain" description="Heterokaryon incompatibility" evidence="1">
    <location>
        <begin position="159"/>
        <end position="281"/>
    </location>
</feature>
<dbReference type="GeneID" id="4386611"/>
<gene>
    <name evidence="2" type="ORF">CHGG_01991</name>
</gene>
<accession>Q2HCR3</accession>